<evidence type="ECO:0000313" key="1">
    <source>
        <dbReference type="EMBL" id="EHC37129.1"/>
    </source>
</evidence>
<dbReference type="Proteomes" id="UP000004642">
    <property type="component" value="Unassembled WGS sequence"/>
</dbReference>
<dbReference type="InterPro" id="IPR043129">
    <property type="entry name" value="ATPase_NBD"/>
</dbReference>
<proteinExistence type="predicted"/>
<comment type="caution">
    <text evidence="1">The sequence shown here is derived from an EMBL/GenBank/DDBJ whole genome shotgun (WGS) entry which is preliminary data.</text>
</comment>
<dbReference type="SUPFAM" id="SSF53067">
    <property type="entry name" value="Actin-like ATPase domain"/>
    <property type="match status" value="1"/>
</dbReference>
<dbReference type="Gene3D" id="3.30.420.40">
    <property type="match status" value="1"/>
</dbReference>
<dbReference type="AlphaFoldDB" id="G5LQP3"/>
<protein>
    <submittedName>
        <fullName evidence="1">Putative heat shock protein YegD</fullName>
    </submittedName>
</protein>
<name>G5LQP3_SALET</name>
<dbReference type="EMBL" id="AFCJ01001353">
    <property type="protein sequence ID" value="EHC37129.1"/>
    <property type="molecule type" value="Genomic_DNA"/>
</dbReference>
<feature type="non-terminal residue" evidence="1">
    <location>
        <position position="74"/>
    </location>
</feature>
<organism evidence="1 2">
    <name type="scientific">Salmonella enterica subsp. enterica serovar Alachua str. R6-377</name>
    <dbReference type="NCBI Taxonomy" id="913241"/>
    <lineage>
        <taxon>Bacteria</taxon>
        <taxon>Pseudomonadati</taxon>
        <taxon>Pseudomonadota</taxon>
        <taxon>Gammaproteobacteria</taxon>
        <taxon>Enterobacterales</taxon>
        <taxon>Enterobacteriaceae</taxon>
        <taxon>Salmonella</taxon>
    </lineage>
</organism>
<accession>G5LQP3</accession>
<evidence type="ECO:0000313" key="2">
    <source>
        <dbReference type="Proteomes" id="UP000004642"/>
    </source>
</evidence>
<sequence>MSPRRHFAKVTPLLHWHGDFKVFIGFDYGTANCSVAIMRDGHPQLLTMENNSVLLPSMLCAPTRARARSGERVA</sequence>
<gene>
    <name evidence="1" type="ORF">LTSEALA_3153</name>
</gene>
<keyword evidence="1" id="KW-0346">Stress response</keyword>
<reference evidence="1 2" key="1">
    <citation type="journal article" date="2011" name="BMC Genomics">
        <title>Genome sequencing reveals diversification of virulence factor content and possible host adaptation in distinct subpopulations of Salmonella enterica.</title>
        <authorList>
            <person name="den Bakker H.C."/>
            <person name="Moreno Switt A.I."/>
            <person name="Govoni G."/>
            <person name="Cummings C.A."/>
            <person name="Ranieri M.L."/>
            <person name="Degoricija L."/>
            <person name="Hoelzer K."/>
            <person name="Rodriguez-Rivera L.D."/>
            <person name="Brown S."/>
            <person name="Bolchacova E."/>
            <person name="Furtado M.R."/>
            <person name="Wiedmann M."/>
        </authorList>
    </citation>
    <scope>NUCLEOTIDE SEQUENCE [LARGE SCALE GENOMIC DNA]</scope>
    <source>
        <strain evidence="1 2">R6-377</strain>
    </source>
</reference>